<dbReference type="EMBL" id="CAJVCE010000016">
    <property type="protein sequence ID" value="CAG7651443.1"/>
    <property type="molecule type" value="Genomic_DNA"/>
</dbReference>
<name>A0ABM8VNG7_9BACL</name>
<gene>
    <name evidence="1" type="ORF">PAECIP111802_04966</name>
</gene>
<comment type="caution">
    <text evidence="1">The sequence shown here is derived from an EMBL/GenBank/DDBJ whole genome shotgun (WGS) entry which is preliminary data.</text>
</comment>
<evidence type="ECO:0000313" key="1">
    <source>
        <dbReference type="EMBL" id="CAG7651443.1"/>
    </source>
</evidence>
<proteinExistence type="predicted"/>
<dbReference type="Proteomes" id="UP000730618">
    <property type="component" value="Unassembled WGS sequence"/>
</dbReference>
<organism evidence="1 2">
    <name type="scientific">Paenibacillus allorhizosphaerae</name>
    <dbReference type="NCBI Taxonomy" id="2849866"/>
    <lineage>
        <taxon>Bacteria</taxon>
        <taxon>Bacillati</taxon>
        <taxon>Bacillota</taxon>
        <taxon>Bacilli</taxon>
        <taxon>Bacillales</taxon>
        <taxon>Paenibacillaceae</taxon>
        <taxon>Paenibacillus</taxon>
    </lineage>
</organism>
<keyword evidence="2" id="KW-1185">Reference proteome</keyword>
<protein>
    <submittedName>
        <fullName evidence="1">Uncharacterized protein</fullName>
    </submittedName>
</protein>
<evidence type="ECO:0000313" key="2">
    <source>
        <dbReference type="Proteomes" id="UP000730618"/>
    </source>
</evidence>
<accession>A0ABM8VNG7</accession>
<dbReference type="RefSeq" id="WP_218101220.1">
    <property type="nucleotide sequence ID" value="NZ_CAJVCE010000016.1"/>
</dbReference>
<reference evidence="1 2" key="1">
    <citation type="submission" date="2021-06" db="EMBL/GenBank/DDBJ databases">
        <authorList>
            <person name="Criscuolo A."/>
        </authorList>
    </citation>
    <scope>NUCLEOTIDE SEQUENCE [LARGE SCALE GENOMIC DNA]</scope>
    <source>
        <strain evidence="2">CIP 111802</strain>
    </source>
</reference>
<sequence length="122" mass="14386">MVYVIDDEGNEIMDFDRARVYLKRYRTGKTCEHCKLPLVHNSDVTISKEDKYVCLNNSCSSREPEIVFDEAIMLEIAKVDRFVAFQLKHGIPAEAIFNSFVYDEVDQQFMDQYLELYRKMDP</sequence>